<evidence type="ECO:0000256" key="4">
    <source>
        <dbReference type="ARBA" id="ARBA00022980"/>
    </source>
</evidence>
<dbReference type="InterPro" id="IPR002942">
    <property type="entry name" value="S4_RNA-bd"/>
</dbReference>
<dbReference type="GO" id="GO:0003735">
    <property type="term" value="F:structural constituent of ribosome"/>
    <property type="evidence" value="ECO:0007669"/>
    <property type="project" value="TreeGrafter"/>
</dbReference>
<evidence type="ECO:0000256" key="7">
    <source>
        <dbReference type="SAM" id="MobiDB-lite"/>
    </source>
</evidence>
<dbReference type="InterPro" id="IPR036986">
    <property type="entry name" value="S4_RNA-bd_sf"/>
</dbReference>
<feature type="region of interest" description="Disordered" evidence="7">
    <location>
        <begin position="242"/>
        <end position="288"/>
    </location>
</feature>
<dbReference type="PROSITE" id="PS50889">
    <property type="entry name" value="S4"/>
    <property type="match status" value="1"/>
</dbReference>
<evidence type="ECO:0000313" key="9">
    <source>
        <dbReference type="EMBL" id="PHH64638.1"/>
    </source>
</evidence>
<dbReference type="PANTHER" id="PTHR11831:SF4">
    <property type="entry name" value="SMALL RIBOSOMAL SUBUNIT PROTEIN US4M"/>
    <property type="match status" value="1"/>
</dbReference>
<evidence type="ECO:0000256" key="5">
    <source>
        <dbReference type="ARBA" id="ARBA00023274"/>
    </source>
</evidence>
<evidence type="ECO:0000256" key="2">
    <source>
        <dbReference type="ARBA" id="ARBA00022730"/>
    </source>
</evidence>
<dbReference type="InterPro" id="IPR022801">
    <property type="entry name" value="Ribosomal_uS4"/>
</dbReference>
<keyword evidence="4" id="KW-0689">Ribosomal protein</keyword>
<evidence type="ECO:0000256" key="3">
    <source>
        <dbReference type="ARBA" id="ARBA00022884"/>
    </source>
</evidence>
<keyword evidence="3 6" id="KW-0694">RNA-binding</keyword>
<dbReference type="InterPro" id="IPR018079">
    <property type="entry name" value="Ribosomal_uS4_CS"/>
</dbReference>
<name>A0A2C5XJ94_9HYPO</name>
<comment type="similarity">
    <text evidence="1">Belongs to the universal ribosomal protein uS4 family.</text>
</comment>
<feature type="region of interest" description="Disordered" evidence="7">
    <location>
        <begin position="361"/>
        <end position="406"/>
    </location>
</feature>
<evidence type="ECO:0000256" key="6">
    <source>
        <dbReference type="PROSITE-ProRule" id="PRU00182"/>
    </source>
</evidence>
<dbReference type="PROSITE" id="PS00632">
    <property type="entry name" value="RIBOSOMAL_S4"/>
    <property type="match status" value="1"/>
</dbReference>
<organism evidence="9 10">
    <name type="scientific">Ophiocordyceps australis</name>
    <dbReference type="NCBI Taxonomy" id="1399860"/>
    <lineage>
        <taxon>Eukaryota</taxon>
        <taxon>Fungi</taxon>
        <taxon>Dikarya</taxon>
        <taxon>Ascomycota</taxon>
        <taxon>Pezizomycotina</taxon>
        <taxon>Sordariomycetes</taxon>
        <taxon>Hypocreomycetidae</taxon>
        <taxon>Hypocreales</taxon>
        <taxon>Ophiocordycipitaceae</taxon>
        <taxon>Ophiocordyceps</taxon>
    </lineage>
</organism>
<dbReference type="SUPFAM" id="SSF55174">
    <property type="entry name" value="Alpha-L RNA-binding motif"/>
    <property type="match status" value="1"/>
</dbReference>
<feature type="compositionally biased region" description="Low complexity" evidence="7">
    <location>
        <begin position="251"/>
        <end position="262"/>
    </location>
</feature>
<evidence type="ECO:0000259" key="8">
    <source>
        <dbReference type="SMART" id="SM00363"/>
    </source>
</evidence>
<dbReference type="SMART" id="SM00363">
    <property type="entry name" value="S4"/>
    <property type="match status" value="1"/>
</dbReference>
<dbReference type="STRING" id="1399860.A0A2C5XJ94"/>
<dbReference type="Proteomes" id="UP000226192">
    <property type="component" value="Unassembled WGS sequence"/>
</dbReference>
<dbReference type="GO" id="GO:0019843">
    <property type="term" value="F:rRNA binding"/>
    <property type="evidence" value="ECO:0007669"/>
    <property type="project" value="UniProtKB-KW"/>
</dbReference>
<dbReference type="PANTHER" id="PTHR11831">
    <property type="entry name" value="30S 40S RIBOSOMAL PROTEIN"/>
    <property type="match status" value="1"/>
</dbReference>
<dbReference type="GO" id="GO:0005763">
    <property type="term" value="C:mitochondrial small ribosomal subunit"/>
    <property type="evidence" value="ECO:0007669"/>
    <property type="project" value="TreeGrafter"/>
</dbReference>
<dbReference type="AlphaFoldDB" id="A0A2C5XJ94"/>
<evidence type="ECO:0000256" key="1">
    <source>
        <dbReference type="ARBA" id="ARBA00007465"/>
    </source>
</evidence>
<dbReference type="EMBL" id="NJET01000028">
    <property type="protein sequence ID" value="PHH64638.1"/>
    <property type="molecule type" value="Genomic_DNA"/>
</dbReference>
<keyword evidence="2 6" id="KW-0699">rRNA-binding</keyword>
<feature type="compositionally biased region" description="Basic and acidic residues" evidence="7">
    <location>
        <begin position="377"/>
        <end position="398"/>
    </location>
</feature>
<sequence>MRKPQRFHNLFRPKVRQSWNKHNLYNIWNRAAREPLVRTPRTFFQQKWAAKSKGRGYHGEHVPEKMWMRLFSPRLRSVVDMPPQYLAAYDGSEQAAGRGSGLTTLDVSAATYTKTPPLTFSARPSATSLSNSNVNMLLADQHCKMTPYMQMIFAPLERRLDTAIFRALFASSVREARQFVIRGAVKVNGQKMRHPTYMLNPGDMFQVDIDLVMWATGEQKSGDSHTRLKENLVAREKRSQRFLAKTRDEAPPAAEASPAAEAPADKEAASPETAPEPPSAEELKKKERGTLKYLLKNVKKILEHSRKEFSAKEKKQLRLFRSDLKHFLPRASGQEATALGLVKGLSERLQSHELLRESVETAKSMAQDQEGSDETDADKAKQQEKDKPIDKLAMEKDLAGLSESQKKRAVRIMSDAHLSRQEIRELARILQDDERNPVDESKPYATPWRPRQYMAPFAFIPRYLEVNPNICAAVYLRHPVARQTMAEVPTPFNYLTNQLTHSWYTERG</sequence>
<reference evidence="9 10" key="1">
    <citation type="submission" date="2017-06" db="EMBL/GenBank/DDBJ databases">
        <title>Ant-infecting Ophiocordyceps genomes reveal a high diversity of potential behavioral manipulation genes and a possible major role for enterotoxins.</title>
        <authorList>
            <person name="De Bekker C."/>
            <person name="Evans H.C."/>
            <person name="Brachmann A."/>
            <person name="Hughes D.P."/>
        </authorList>
    </citation>
    <scope>NUCLEOTIDE SEQUENCE [LARGE SCALE GENOMIC DNA]</scope>
    <source>
        <strain evidence="9 10">Map64</strain>
    </source>
</reference>
<accession>A0A2C5XJ94</accession>
<keyword evidence="5" id="KW-0687">Ribonucleoprotein</keyword>
<dbReference type="GO" id="GO:0042274">
    <property type="term" value="P:ribosomal small subunit biogenesis"/>
    <property type="evidence" value="ECO:0007669"/>
    <property type="project" value="TreeGrafter"/>
</dbReference>
<evidence type="ECO:0000313" key="10">
    <source>
        <dbReference type="Proteomes" id="UP000226192"/>
    </source>
</evidence>
<protein>
    <recommendedName>
        <fullName evidence="8">RNA-binding S4 domain-containing protein</fullName>
    </recommendedName>
</protein>
<comment type="caution">
    <text evidence="9">The sequence shown here is derived from an EMBL/GenBank/DDBJ whole genome shotgun (WGS) entry which is preliminary data.</text>
</comment>
<keyword evidence="10" id="KW-1185">Reference proteome</keyword>
<dbReference type="CDD" id="cd00165">
    <property type="entry name" value="S4"/>
    <property type="match status" value="1"/>
</dbReference>
<gene>
    <name evidence="9" type="ORF">CDD81_4249</name>
</gene>
<dbReference type="OrthoDB" id="3356781at2759"/>
<feature type="domain" description="RNA-binding S4" evidence="8">
    <location>
        <begin position="158"/>
        <end position="233"/>
    </location>
</feature>
<dbReference type="Pfam" id="PF01479">
    <property type="entry name" value="S4"/>
    <property type="match status" value="1"/>
</dbReference>
<proteinExistence type="inferred from homology"/>
<dbReference type="Gene3D" id="3.10.290.10">
    <property type="entry name" value="RNA-binding S4 domain"/>
    <property type="match status" value="1"/>
</dbReference>